<name>A0ABQ7VYT7_SOLTU</name>
<feature type="transmembrane region" description="Helical" evidence="2">
    <location>
        <begin position="631"/>
        <end position="648"/>
    </location>
</feature>
<organism evidence="3 4">
    <name type="scientific">Solanum tuberosum</name>
    <name type="common">Potato</name>
    <dbReference type="NCBI Taxonomy" id="4113"/>
    <lineage>
        <taxon>Eukaryota</taxon>
        <taxon>Viridiplantae</taxon>
        <taxon>Streptophyta</taxon>
        <taxon>Embryophyta</taxon>
        <taxon>Tracheophyta</taxon>
        <taxon>Spermatophyta</taxon>
        <taxon>Magnoliopsida</taxon>
        <taxon>eudicotyledons</taxon>
        <taxon>Gunneridae</taxon>
        <taxon>Pentapetalae</taxon>
        <taxon>asterids</taxon>
        <taxon>lamiids</taxon>
        <taxon>Solanales</taxon>
        <taxon>Solanaceae</taxon>
        <taxon>Solanoideae</taxon>
        <taxon>Solaneae</taxon>
        <taxon>Solanum</taxon>
    </lineage>
</organism>
<feature type="region of interest" description="Disordered" evidence="1">
    <location>
        <begin position="1"/>
        <end position="27"/>
    </location>
</feature>
<evidence type="ECO:0000313" key="4">
    <source>
        <dbReference type="Proteomes" id="UP000826656"/>
    </source>
</evidence>
<dbReference type="InterPro" id="IPR004252">
    <property type="entry name" value="Probable_transposase_24"/>
</dbReference>
<evidence type="ECO:0008006" key="5">
    <source>
        <dbReference type="Google" id="ProtNLM"/>
    </source>
</evidence>
<proteinExistence type="predicted"/>
<evidence type="ECO:0000256" key="1">
    <source>
        <dbReference type="SAM" id="MobiDB-lite"/>
    </source>
</evidence>
<dbReference type="PANTHER" id="PTHR33144:SF16">
    <property type="entry name" value="OS02G0129000 PROTEIN"/>
    <property type="match status" value="1"/>
</dbReference>
<dbReference type="PANTHER" id="PTHR33144">
    <property type="entry name" value="OS10G0409366 PROTEIN-RELATED"/>
    <property type="match status" value="1"/>
</dbReference>
<feature type="compositionally biased region" description="Basic residues" evidence="1">
    <location>
        <begin position="53"/>
        <end position="67"/>
    </location>
</feature>
<dbReference type="EMBL" id="JAIVGD010000005">
    <property type="protein sequence ID" value="KAH0773666.1"/>
    <property type="molecule type" value="Genomic_DNA"/>
</dbReference>
<keyword evidence="2" id="KW-0812">Transmembrane</keyword>
<reference evidence="3 4" key="1">
    <citation type="journal article" date="2021" name="bioRxiv">
        <title>Chromosome-scale and haplotype-resolved genome assembly of a tetraploid potato cultivar.</title>
        <authorList>
            <person name="Sun H."/>
            <person name="Jiao W.-B."/>
            <person name="Krause K."/>
            <person name="Campoy J.A."/>
            <person name="Goel M."/>
            <person name="Folz-Donahue K."/>
            <person name="Kukat C."/>
            <person name="Huettel B."/>
            <person name="Schneeberger K."/>
        </authorList>
    </citation>
    <scope>NUCLEOTIDE SEQUENCE [LARGE SCALE GENOMIC DNA]</scope>
    <source>
        <strain evidence="3">SolTubOtavaFocal</strain>
        <tissue evidence="3">Leaves</tissue>
    </source>
</reference>
<dbReference type="Proteomes" id="UP000826656">
    <property type="component" value="Unassembled WGS sequence"/>
</dbReference>
<evidence type="ECO:0000313" key="3">
    <source>
        <dbReference type="EMBL" id="KAH0773666.1"/>
    </source>
</evidence>
<keyword evidence="4" id="KW-1185">Reference proteome</keyword>
<sequence length="657" mass="74953">MNQSAILKKKGSNPNKAQSPLKNLDADMQYRSSAELVNTFKIKRENVASERNHKAKKEHAPTTHRRKNSEDLIPQQGKSKLFGRKSVIQSSSREELSTSHMIAGKGQNKPRLFQSGESIQEKGIKLPMHNFRFQTSSKEGVTASVHVTGTTLGNGEEQHDNQDLLSFKQVKRNLVLPATSVDQFLKKQQIYKEYDMDYDLPNKKKVKKSVIPTTSLDQFQKQQGIVIGDERKQVNHTVADVEYMPALSIHEHTKGLDDLEGQEEIGEDECDIGEEVDTDCSTKGISKKKKVRGQTTCKNIHARNLEERDEVTFDKGQAVGPTDKIVSELTNFIGTISRNPRFINLMYTSWHAVPKYIKKRMWEYINSKFLIPIEGKNWVMTGLRDAWRRHKQKMKERIFDKNSTVEDMLAKRPDDIPEGQFRQLIEYWKHPTVQAISEVNSQNRKKQQWRHRMGPINFARVRVALRATKENNEEPSQSEMFIATRTKTGKEIQADTKVAIAELQNRQNSGETTDDAFRAVFGKEQPGRLRCYGRSVTTSSLKKDEETNKLKQKHANEISSLKEEMNEMREEMRYFFSRLLQNNPGLNVQDIPGVVGSNLVSPVDASSAQAVRGQNILHSSGSTHDSVLQKLSFLFIPALIGVTAILIYKTPLWSRVY</sequence>
<dbReference type="Pfam" id="PF03004">
    <property type="entry name" value="Transposase_24"/>
    <property type="match status" value="1"/>
</dbReference>
<keyword evidence="2" id="KW-0472">Membrane</keyword>
<feature type="compositionally biased region" description="Polar residues" evidence="1">
    <location>
        <begin position="12"/>
        <end position="21"/>
    </location>
</feature>
<accession>A0ABQ7VYT7</accession>
<evidence type="ECO:0000256" key="2">
    <source>
        <dbReference type="SAM" id="Phobius"/>
    </source>
</evidence>
<comment type="caution">
    <text evidence="3">The sequence shown here is derived from an EMBL/GenBank/DDBJ whole genome shotgun (WGS) entry which is preliminary data.</text>
</comment>
<protein>
    <recommendedName>
        <fullName evidence="5">Ubiquitin</fullName>
    </recommendedName>
</protein>
<gene>
    <name evidence="3" type="ORF">KY290_010803</name>
</gene>
<keyword evidence="2" id="KW-1133">Transmembrane helix</keyword>
<feature type="region of interest" description="Disordered" evidence="1">
    <location>
        <begin position="45"/>
        <end position="99"/>
    </location>
</feature>